<accession>A0ABZ2LH68</accession>
<dbReference type="Gene3D" id="1.25.40.10">
    <property type="entry name" value="Tetratricopeptide repeat domain"/>
    <property type="match status" value="1"/>
</dbReference>
<evidence type="ECO:0000256" key="2">
    <source>
        <dbReference type="SAM" id="SignalP"/>
    </source>
</evidence>
<evidence type="ECO:0008006" key="5">
    <source>
        <dbReference type="Google" id="ProtNLM"/>
    </source>
</evidence>
<feature type="chain" id="PRO_5047314668" description="Tetratricopeptide repeat protein" evidence="2">
    <location>
        <begin position="20"/>
        <end position="321"/>
    </location>
</feature>
<keyword evidence="2" id="KW-0732">Signal</keyword>
<gene>
    <name evidence="3" type="ORF">LVJ94_18035</name>
</gene>
<dbReference type="EMBL" id="CP089983">
    <property type="protein sequence ID" value="WXB09121.1"/>
    <property type="molecule type" value="Genomic_DNA"/>
</dbReference>
<dbReference type="RefSeq" id="WP_394838793.1">
    <property type="nucleotide sequence ID" value="NZ_CP089929.1"/>
</dbReference>
<dbReference type="Proteomes" id="UP001374803">
    <property type="component" value="Chromosome"/>
</dbReference>
<organism evidence="3 4">
    <name type="scientific">Pendulispora rubella</name>
    <dbReference type="NCBI Taxonomy" id="2741070"/>
    <lineage>
        <taxon>Bacteria</taxon>
        <taxon>Pseudomonadati</taxon>
        <taxon>Myxococcota</taxon>
        <taxon>Myxococcia</taxon>
        <taxon>Myxococcales</taxon>
        <taxon>Sorangiineae</taxon>
        <taxon>Pendulisporaceae</taxon>
        <taxon>Pendulispora</taxon>
    </lineage>
</organism>
<sequence>MALSSSVVAFAVVALHAQAVGSVRPQECGAIEGSQSGNVWERAKTPELRKYCDLLASGASKLAGMQTRGAVAAVASEVIAIANEADTLVPKHSAPAVLRGRAYARLGRWLEAYKEMNEARIRDPRALDDPVALLTWARVTVRAGHADEGDIAYRMLLPRAAMLPLAERGPAYVEAGFVAMSRGPAGLDEAISVFRQARRDAQDTAQAVAILGLALALDRMGAREEARAVLLERQLVNPWPTLSDARARQLLVGPGAERETDALAAIALEVSDPAKAKASWQKYAETAGSSPWMAHARTRAHEPVKRVPGWNVEKTAEKKPR</sequence>
<keyword evidence="4" id="KW-1185">Reference proteome</keyword>
<evidence type="ECO:0000313" key="3">
    <source>
        <dbReference type="EMBL" id="WXB09121.1"/>
    </source>
</evidence>
<name>A0ABZ2LH68_9BACT</name>
<feature type="signal peptide" evidence="2">
    <location>
        <begin position="1"/>
        <end position="19"/>
    </location>
</feature>
<evidence type="ECO:0000256" key="1">
    <source>
        <dbReference type="SAM" id="MobiDB-lite"/>
    </source>
</evidence>
<protein>
    <recommendedName>
        <fullName evidence="5">Tetratricopeptide repeat protein</fullName>
    </recommendedName>
</protein>
<proteinExistence type="predicted"/>
<reference evidence="3" key="1">
    <citation type="submission" date="2021-12" db="EMBL/GenBank/DDBJ databases">
        <title>Discovery of the Pendulisporaceae a myxobacterial family with distinct sporulation behavior and unique specialized metabolism.</title>
        <authorList>
            <person name="Garcia R."/>
            <person name="Popoff A."/>
            <person name="Bader C.D."/>
            <person name="Loehr J."/>
            <person name="Walesch S."/>
            <person name="Walt C."/>
            <person name="Boldt J."/>
            <person name="Bunk B."/>
            <person name="Haeckl F.J.F.P.J."/>
            <person name="Gunesch A.P."/>
            <person name="Birkelbach J."/>
            <person name="Nuebel U."/>
            <person name="Pietschmann T."/>
            <person name="Bach T."/>
            <person name="Mueller R."/>
        </authorList>
    </citation>
    <scope>NUCLEOTIDE SEQUENCE</scope>
    <source>
        <strain evidence="3">MSr11367</strain>
    </source>
</reference>
<feature type="region of interest" description="Disordered" evidence="1">
    <location>
        <begin position="297"/>
        <end position="321"/>
    </location>
</feature>
<evidence type="ECO:0000313" key="4">
    <source>
        <dbReference type="Proteomes" id="UP001374803"/>
    </source>
</evidence>
<dbReference type="InterPro" id="IPR011990">
    <property type="entry name" value="TPR-like_helical_dom_sf"/>
</dbReference>
<dbReference type="SUPFAM" id="SSF48452">
    <property type="entry name" value="TPR-like"/>
    <property type="match status" value="1"/>
</dbReference>